<feature type="non-terminal residue" evidence="2">
    <location>
        <position position="216"/>
    </location>
</feature>
<feature type="region of interest" description="Disordered" evidence="1">
    <location>
        <begin position="24"/>
        <end position="45"/>
    </location>
</feature>
<comment type="caution">
    <text evidence="2">The sequence shown here is derived from an EMBL/GenBank/DDBJ whole genome shotgun (WGS) entry which is preliminary data.</text>
</comment>
<accession>X1IJ21</accession>
<organism evidence="2">
    <name type="scientific">marine sediment metagenome</name>
    <dbReference type="NCBI Taxonomy" id="412755"/>
    <lineage>
        <taxon>unclassified sequences</taxon>
        <taxon>metagenomes</taxon>
        <taxon>ecological metagenomes</taxon>
    </lineage>
</organism>
<feature type="compositionally biased region" description="Acidic residues" evidence="1">
    <location>
        <begin position="29"/>
        <end position="39"/>
    </location>
</feature>
<dbReference type="AlphaFoldDB" id="X1IJ21"/>
<name>X1IJ21_9ZZZZ</name>
<reference evidence="2" key="1">
    <citation type="journal article" date="2014" name="Front. Microbiol.">
        <title>High frequency of phylogenetically diverse reductive dehalogenase-homologous genes in deep subseafloor sedimentary metagenomes.</title>
        <authorList>
            <person name="Kawai M."/>
            <person name="Futagami T."/>
            <person name="Toyoda A."/>
            <person name="Takaki Y."/>
            <person name="Nishi S."/>
            <person name="Hori S."/>
            <person name="Arai W."/>
            <person name="Tsubouchi T."/>
            <person name="Morono Y."/>
            <person name="Uchiyama I."/>
            <person name="Ito T."/>
            <person name="Fujiyama A."/>
            <person name="Inagaki F."/>
            <person name="Takami H."/>
        </authorList>
    </citation>
    <scope>NUCLEOTIDE SEQUENCE</scope>
    <source>
        <strain evidence="2">Expedition CK06-06</strain>
    </source>
</reference>
<protein>
    <recommendedName>
        <fullName evidence="3">Transglutaminase-like domain-containing protein</fullName>
    </recommendedName>
</protein>
<dbReference type="Gene3D" id="3.10.620.30">
    <property type="match status" value="1"/>
</dbReference>
<proteinExistence type="predicted"/>
<sequence length="216" mass="25794">MIWVLIILGIGLIIYLSGCKKPITPEPNPEPEPEPEPEPIPDPHPWKWQVVDKTTQRWSDYCSYMKRMISDTLLAAELRRKVLADGVWKYFYRWVSDWDLFHKLDYWDLPDEVWKRGLADCDGFARLVCDVLGRFVMKVLKLITEVHWLEYYGFYRKWYYNEDTGEFYYKVEAAGHAICVYKKEGKLLAFSNTSWWHDLNFKDYIEIGEQTFPEGL</sequence>
<evidence type="ECO:0000256" key="1">
    <source>
        <dbReference type="SAM" id="MobiDB-lite"/>
    </source>
</evidence>
<gene>
    <name evidence="2" type="ORF">S03H2_28548</name>
</gene>
<dbReference type="EMBL" id="BARU01017201">
    <property type="protein sequence ID" value="GAH57543.1"/>
    <property type="molecule type" value="Genomic_DNA"/>
</dbReference>
<evidence type="ECO:0000313" key="2">
    <source>
        <dbReference type="EMBL" id="GAH57543.1"/>
    </source>
</evidence>
<evidence type="ECO:0008006" key="3">
    <source>
        <dbReference type="Google" id="ProtNLM"/>
    </source>
</evidence>